<evidence type="ECO:0000256" key="7">
    <source>
        <dbReference type="ARBA" id="ARBA00023306"/>
    </source>
</evidence>
<dbReference type="KEGG" id="csv:101210192"/>
<evidence type="ECO:0000256" key="8">
    <source>
        <dbReference type="ARBA" id="ARBA00023328"/>
    </source>
</evidence>
<evidence type="ECO:0000256" key="3">
    <source>
        <dbReference type="ARBA" id="ARBA00022454"/>
    </source>
</evidence>
<keyword evidence="7" id="KW-0131">Cell cycle</keyword>
<dbReference type="OMA" id="YLKMEAH"/>
<dbReference type="eggNOG" id="KOG4438">
    <property type="taxonomic scope" value="Eukaryota"/>
</dbReference>
<keyword evidence="8" id="KW-0137">Centromere</keyword>
<dbReference type="Gene3D" id="1.10.418.60">
    <property type="entry name" value="Ncd80 complex, Nuf2 subunit"/>
    <property type="match status" value="1"/>
</dbReference>
<dbReference type="GO" id="GO:0051315">
    <property type="term" value="P:attachment of mitotic spindle microtubules to kinetochore"/>
    <property type="evidence" value="ECO:0000318"/>
    <property type="project" value="GO_Central"/>
</dbReference>
<reference evidence="11 12" key="4">
    <citation type="journal article" date="2011" name="BMC Genomics">
        <title>RNA-Seq improves annotation of protein-coding genes in the cucumber genome.</title>
        <authorList>
            <person name="Li Z."/>
            <person name="Zhang Z."/>
            <person name="Yan P."/>
            <person name="Huang S."/>
            <person name="Fei Z."/>
            <person name="Lin K."/>
        </authorList>
    </citation>
    <scope>NUCLEOTIDE SEQUENCE [LARGE SCALE GENOMIC DNA]</scope>
    <source>
        <strain evidence="12">cv. 9930</strain>
    </source>
</reference>
<evidence type="ECO:0000256" key="1">
    <source>
        <dbReference type="ARBA" id="ARBA00004584"/>
    </source>
</evidence>
<evidence type="ECO:0000256" key="5">
    <source>
        <dbReference type="ARBA" id="ARBA00022776"/>
    </source>
</evidence>
<reference evidence="11 12" key="1">
    <citation type="journal article" date="2009" name="Nat. Genet.">
        <title>The genome of the cucumber, Cucumis sativus L.</title>
        <authorList>
            <person name="Huang S."/>
            <person name="Li R."/>
            <person name="Zhang Z."/>
            <person name="Li L."/>
            <person name="Gu X."/>
            <person name="Fan W."/>
            <person name="Lucas W.J."/>
            <person name="Wang X."/>
            <person name="Xie B."/>
            <person name="Ni P."/>
            <person name="Ren Y."/>
            <person name="Zhu H."/>
            <person name="Li J."/>
            <person name="Lin K."/>
            <person name="Jin W."/>
            <person name="Fei Z."/>
            <person name="Li G."/>
            <person name="Staub J."/>
            <person name="Kilian A."/>
            <person name="van der Vossen E.A."/>
            <person name="Wu Y."/>
            <person name="Guo J."/>
            <person name="He J."/>
            <person name="Jia Z."/>
            <person name="Ren Y."/>
            <person name="Tian G."/>
            <person name="Lu Y."/>
            <person name="Ruan J."/>
            <person name="Qian W."/>
            <person name="Wang M."/>
            <person name="Huang Q."/>
            <person name="Li B."/>
            <person name="Xuan Z."/>
            <person name="Cao J."/>
            <person name="Asan"/>
            <person name="Wu Z."/>
            <person name="Zhang J."/>
            <person name="Cai Q."/>
            <person name="Bai Y."/>
            <person name="Zhao B."/>
            <person name="Han Y."/>
            <person name="Li Y."/>
            <person name="Li X."/>
            <person name="Wang S."/>
            <person name="Shi Q."/>
            <person name="Liu S."/>
            <person name="Cho W.K."/>
            <person name="Kim J.Y."/>
            <person name="Xu Y."/>
            <person name="Heller-Uszynska K."/>
            <person name="Miao H."/>
            <person name="Cheng Z."/>
            <person name="Zhang S."/>
            <person name="Wu J."/>
            <person name="Yang Y."/>
            <person name="Kang H."/>
            <person name="Li M."/>
            <person name="Liang H."/>
            <person name="Ren X."/>
            <person name="Shi Z."/>
            <person name="Wen M."/>
            <person name="Jian M."/>
            <person name="Yang H."/>
            <person name="Zhang G."/>
            <person name="Yang Z."/>
            <person name="Chen R."/>
            <person name="Liu S."/>
            <person name="Li J."/>
            <person name="Ma L."/>
            <person name="Liu H."/>
            <person name="Zhou Y."/>
            <person name="Zhao J."/>
            <person name="Fang X."/>
            <person name="Li G."/>
            <person name="Fang L."/>
            <person name="Li Y."/>
            <person name="Liu D."/>
            <person name="Zheng H."/>
            <person name="Zhang Y."/>
            <person name="Qin N."/>
            <person name="Li Z."/>
            <person name="Yang G."/>
            <person name="Yang S."/>
            <person name="Bolund L."/>
            <person name="Kristiansen K."/>
            <person name="Zheng H."/>
            <person name="Li S."/>
            <person name="Zhang X."/>
            <person name="Yang H."/>
            <person name="Wang J."/>
            <person name="Sun R."/>
            <person name="Zhang B."/>
            <person name="Jiang S."/>
            <person name="Wang J."/>
            <person name="Du Y."/>
            <person name="Li S."/>
        </authorList>
    </citation>
    <scope>NUCLEOTIDE SEQUENCE [LARGE SCALE GENOMIC DNA]</scope>
    <source>
        <strain evidence="12">cv. 9930</strain>
    </source>
</reference>
<dbReference type="GO" id="GO:0051383">
    <property type="term" value="P:kinetochore organization"/>
    <property type="evidence" value="ECO:0000318"/>
    <property type="project" value="GO_Central"/>
</dbReference>
<name>A0A0A0KNL7_CUCSA</name>
<dbReference type="GO" id="GO:0051301">
    <property type="term" value="P:cell division"/>
    <property type="evidence" value="ECO:0007669"/>
    <property type="project" value="UniProtKB-KW"/>
</dbReference>
<sequence length="446" mass="51421">MSKYEFPRLPRADIVLLLADNQIAAVTERDLLQPSPDLVSDLYTHLMIYLDLLHEEDQGQIEFAALDQLENPDLHMVSVPTMKLHNKIKHFIASLDCPKKFTLKDLIKPETDRTEIFLSAILNFGIHKDAKMNFHAPVMNELDTFADQQREWEVKTSQLNAEITEYNEAREREMPFVQEIDAKVKELHQTIGGLNNQQVSLRASIRKLKEKAGEMDEKISNAEFLLVQSVQENANLRSKIVQSPDKLQRALEEKKLAREEAKNAEKLAMQACQEKTGIVEVYSKVSKKMLKHLSLMQTIHEQVNSAKSVEREFKALKVKLSDEEVQDKSLQVKLVELQAKVHQLKDLVRQTEKERDVTCEEATKDLIAVRSQVESLRHDLEQRQRNVEAVFMEVDVLTSKTNSIRQSSVLKQQELLNKCESIIKEFHQYTNLVGALMEVKTKEEEE</sequence>
<dbReference type="GO" id="GO:0045132">
    <property type="term" value="P:meiotic chromosome segregation"/>
    <property type="evidence" value="ECO:0000318"/>
    <property type="project" value="GO_Central"/>
</dbReference>
<keyword evidence="6 9" id="KW-0175">Coiled coil</keyword>
<organism evidence="11 12">
    <name type="scientific">Cucumis sativus</name>
    <name type="common">Cucumber</name>
    <dbReference type="NCBI Taxonomy" id="3659"/>
    <lineage>
        <taxon>Eukaryota</taxon>
        <taxon>Viridiplantae</taxon>
        <taxon>Streptophyta</taxon>
        <taxon>Embryophyta</taxon>
        <taxon>Tracheophyta</taxon>
        <taxon>Spermatophyta</taxon>
        <taxon>Magnoliopsida</taxon>
        <taxon>eudicotyledons</taxon>
        <taxon>Gunneridae</taxon>
        <taxon>Pentapetalae</taxon>
        <taxon>rosids</taxon>
        <taxon>fabids</taxon>
        <taxon>Cucurbitales</taxon>
        <taxon>Cucurbitaceae</taxon>
        <taxon>Benincaseae</taxon>
        <taxon>Cucumis</taxon>
    </lineage>
</organism>
<reference evidence="11 12" key="3">
    <citation type="journal article" date="2010" name="BMC Genomics">
        <title>Transcriptome sequencing and comparative analysis of cucumber flowers with different sex types.</title>
        <authorList>
            <person name="Guo S."/>
            <person name="Zheng Y."/>
            <person name="Joung J.G."/>
            <person name="Liu S."/>
            <person name="Zhang Z."/>
            <person name="Crasta O.R."/>
            <person name="Sobral B.W."/>
            <person name="Xu Y."/>
            <person name="Huang S."/>
            <person name="Fei Z."/>
        </authorList>
    </citation>
    <scope>NUCLEOTIDE SEQUENCE [LARGE SCALE GENOMIC DNA]</scope>
    <source>
        <strain evidence="12">cv. 9930</strain>
    </source>
</reference>
<dbReference type="STRING" id="3659.A0A0A0KNL7"/>
<comment type="subcellular location">
    <subcellularLocation>
        <location evidence="1">Chromosome</location>
        <location evidence="1">Centromere</location>
    </subcellularLocation>
</comment>
<dbReference type="GO" id="GO:0031262">
    <property type="term" value="C:Ndc80 complex"/>
    <property type="evidence" value="ECO:0000318"/>
    <property type="project" value="GO_Central"/>
</dbReference>
<keyword evidence="4" id="KW-0132">Cell division</keyword>
<keyword evidence="5" id="KW-0498">Mitosis</keyword>
<gene>
    <name evidence="11" type="ORF">Csa_5G488740</name>
</gene>
<dbReference type="GO" id="GO:0007052">
    <property type="term" value="P:mitotic spindle organization"/>
    <property type="evidence" value="ECO:0000318"/>
    <property type="project" value="GO_Central"/>
</dbReference>
<comment type="similarity">
    <text evidence="2">Belongs to the NUF2 family.</text>
</comment>
<evidence type="ECO:0000256" key="6">
    <source>
        <dbReference type="ARBA" id="ARBA00023054"/>
    </source>
</evidence>
<feature type="coiled-coil region" evidence="9">
    <location>
        <begin position="247"/>
        <end position="274"/>
    </location>
</feature>
<dbReference type="InterPro" id="IPR038275">
    <property type="entry name" value="Nuf2_N_sf"/>
</dbReference>
<dbReference type="InterPro" id="IPR005549">
    <property type="entry name" value="Kinetochore_Nuf2_N"/>
</dbReference>
<feature type="coiled-coil region" evidence="9">
    <location>
        <begin position="306"/>
        <end position="379"/>
    </location>
</feature>
<evidence type="ECO:0000313" key="11">
    <source>
        <dbReference type="EMBL" id="KGN51198.1"/>
    </source>
</evidence>
<protein>
    <recommendedName>
        <fullName evidence="10">Kinetochore protein Nuf2 N-terminal domain-containing protein</fullName>
    </recommendedName>
</protein>
<evidence type="ECO:0000256" key="4">
    <source>
        <dbReference type="ARBA" id="ARBA00022618"/>
    </source>
</evidence>
<dbReference type="AlphaFoldDB" id="A0A0A0KNL7"/>
<keyword evidence="3" id="KW-0158">Chromosome</keyword>
<keyword evidence="12" id="KW-1185">Reference proteome</keyword>
<evidence type="ECO:0000259" key="10">
    <source>
        <dbReference type="Pfam" id="PF03800"/>
    </source>
</evidence>
<reference evidence="11 12" key="2">
    <citation type="journal article" date="2009" name="PLoS ONE">
        <title>An integrated genetic and cytogenetic map of the cucumber genome.</title>
        <authorList>
            <person name="Ren Y."/>
            <person name="Zhang Z."/>
            <person name="Liu J."/>
            <person name="Staub J.E."/>
            <person name="Han Y."/>
            <person name="Cheng Z."/>
            <person name="Li X."/>
            <person name="Lu J."/>
            <person name="Miao H."/>
            <person name="Kang H."/>
            <person name="Xie B."/>
            <person name="Gu X."/>
            <person name="Wang X."/>
            <person name="Du Y."/>
            <person name="Jin W."/>
            <person name="Huang S."/>
        </authorList>
    </citation>
    <scope>NUCLEOTIDE SEQUENCE [LARGE SCALE GENOMIC DNA]</scope>
    <source>
        <strain evidence="12">cv. 9930</strain>
    </source>
</reference>
<evidence type="ECO:0000256" key="2">
    <source>
        <dbReference type="ARBA" id="ARBA00005498"/>
    </source>
</evidence>
<evidence type="ECO:0000313" key="12">
    <source>
        <dbReference type="Proteomes" id="UP000029981"/>
    </source>
</evidence>
<dbReference type="Proteomes" id="UP000029981">
    <property type="component" value="Chromosome 5"/>
</dbReference>
<dbReference type="PANTHER" id="PTHR48441:SF1">
    <property type="entry name" value="NT-3"/>
    <property type="match status" value="1"/>
</dbReference>
<dbReference type="PANTHER" id="PTHR48441">
    <property type="match status" value="1"/>
</dbReference>
<dbReference type="Gramene" id="KGN51198">
    <property type="protein sequence ID" value="KGN51198"/>
    <property type="gene ID" value="Csa_5G488740"/>
</dbReference>
<dbReference type="EMBL" id="CM002926">
    <property type="protein sequence ID" value="KGN51198.1"/>
    <property type="molecule type" value="Genomic_DNA"/>
</dbReference>
<accession>A0A0A0KNL7</accession>
<evidence type="ECO:0000256" key="9">
    <source>
        <dbReference type="SAM" id="Coils"/>
    </source>
</evidence>
<feature type="domain" description="Kinetochore protein Nuf2 N-terminal" evidence="10">
    <location>
        <begin position="3"/>
        <end position="142"/>
    </location>
</feature>
<dbReference type="OrthoDB" id="8194677at2759"/>
<dbReference type="GO" id="GO:0044877">
    <property type="term" value="F:protein-containing complex binding"/>
    <property type="evidence" value="ECO:0000318"/>
    <property type="project" value="GO_Central"/>
</dbReference>
<proteinExistence type="inferred from homology"/>
<dbReference type="Pfam" id="PF03800">
    <property type="entry name" value="Nuf2"/>
    <property type="match status" value="1"/>
</dbReference>